<proteinExistence type="predicted"/>
<evidence type="ECO:0000259" key="2">
    <source>
        <dbReference type="Pfam" id="PF03572"/>
    </source>
</evidence>
<sequence length="502" mass="54694">MQRRTFLQAGGALAALCAAPGFAQTPDPLLTPDAMRSDLALLRRAFETLHPGLYRYNSPAQMAARFDALDQRFREPKTLAQAYLDLSALLASIRCGHTYLNFYNQPATTKQALFAGRNILPLRFAWIGGEMVVTDGLAHAADIPRGSVIESLNGQSASALLAQLVPLVRVDGNNNVMQPGLLSADGADEIETFDVFHGLLHPAQSVHRVLARRPDGSRRTLELPAMDAAARKTQHQNQRQADAARLKDAGTPVGWTFAINAQGVGTLTMPGWAVYNTRWDWKAWLDGVFKQLASEKARGLIIDLRGNEGGLDCGDEILARLIDAPIEVQSPRRLVRFREVPADLVPYMSTWDRSFRTLGKDAEPEPPTGGREGFLHLKRESDTSDRIEPKGPRFTGRTAVLVDAANHSATFRFNGIVRRHRLATLIGEPTGGNQRGINGGAFFFMTLPATQIEADIPLIGYFAPGNPPDAGYSPDVLAVRTARDLAAGTDRAMQAALRHVAA</sequence>
<evidence type="ECO:0000313" key="4">
    <source>
        <dbReference type="Proteomes" id="UP001595556"/>
    </source>
</evidence>
<keyword evidence="1" id="KW-0732">Signal</keyword>
<dbReference type="RefSeq" id="WP_377301263.1">
    <property type="nucleotide sequence ID" value="NZ_CP180191.1"/>
</dbReference>
<dbReference type="PANTHER" id="PTHR32060:SF30">
    <property type="entry name" value="CARBOXY-TERMINAL PROCESSING PROTEASE CTPA"/>
    <property type="match status" value="1"/>
</dbReference>
<dbReference type="Proteomes" id="UP001595556">
    <property type="component" value="Unassembled WGS sequence"/>
</dbReference>
<comment type="caution">
    <text evidence="3">The sequence shown here is derived from an EMBL/GenBank/DDBJ whole genome shotgun (WGS) entry which is preliminary data.</text>
</comment>
<dbReference type="Gene3D" id="3.90.226.10">
    <property type="entry name" value="2-enoyl-CoA Hydratase, Chain A, domain 1"/>
    <property type="match status" value="1"/>
</dbReference>
<keyword evidence="4" id="KW-1185">Reference proteome</keyword>
<feature type="signal peptide" evidence="1">
    <location>
        <begin position="1"/>
        <end position="23"/>
    </location>
</feature>
<reference evidence="4" key="1">
    <citation type="journal article" date="2019" name="Int. J. Syst. Evol. Microbiol.">
        <title>The Global Catalogue of Microorganisms (GCM) 10K type strain sequencing project: providing services to taxonomists for standard genome sequencing and annotation.</title>
        <authorList>
            <consortium name="The Broad Institute Genomics Platform"/>
            <consortium name="The Broad Institute Genome Sequencing Center for Infectious Disease"/>
            <person name="Wu L."/>
            <person name="Ma J."/>
        </authorList>
    </citation>
    <scope>NUCLEOTIDE SEQUENCE [LARGE SCALE GENOMIC DNA]</scope>
    <source>
        <strain evidence="4">KCTC 52168</strain>
    </source>
</reference>
<evidence type="ECO:0000256" key="1">
    <source>
        <dbReference type="SAM" id="SignalP"/>
    </source>
</evidence>
<gene>
    <name evidence="3" type="ORF">ACFOEN_03875</name>
</gene>
<evidence type="ECO:0000313" key="3">
    <source>
        <dbReference type="EMBL" id="MFC3146776.1"/>
    </source>
</evidence>
<protein>
    <submittedName>
        <fullName evidence="3">S41 family peptidase</fullName>
    </submittedName>
</protein>
<dbReference type="InterPro" id="IPR005151">
    <property type="entry name" value="Tail-specific_protease"/>
</dbReference>
<dbReference type="SUPFAM" id="SSF52096">
    <property type="entry name" value="ClpP/crotonase"/>
    <property type="match status" value="1"/>
</dbReference>
<dbReference type="Pfam" id="PF03572">
    <property type="entry name" value="Peptidase_S41"/>
    <property type="match status" value="1"/>
</dbReference>
<name>A0ABV7H2J4_9BURK</name>
<dbReference type="PANTHER" id="PTHR32060">
    <property type="entry name" value="TAIL-SPECIFIC PROTEASE"/>
    <property type="match status" value="1"/>
</dbReference>
<feature type="domain" description="Tail specific protease" evidence="2">
    <location>
        <begin position="264"/>
        <end position="434"/>
    </location>
</feature>
<dbReference type="EMBL" id="JBHRTI010000003">
    <property type="protein sequence ID" value="MFC3146776.1"/>
    <property type="molecule type" value="Genomic_DNA"/>
</dbReference>
<dbReference type="InterPro" id="IPR029045">
    <property type="entry name" value="ClpP/crotonase-like_dom_sf"/>
</dbReference>
<feature type="chain" id="PRO_5045180035" evidence="1">
    <location>
        <begin position="24"/>
        <end position="502"/>
    </location>
</feature>
<organism evidence="3 4">
    <name type="scientific">Piscinibacterium candidicorallinum</name>
    <dbReference type="NCBI Taxonomy" id="1793872"/>
    <lineage>
        <taxon>Bacteria</taxon>
        <taxon>Pseudomonadati</taxon>
        <taxon>Pseudomonadota</taxon>
        <taxon>Betaproteobacteria</taxon>
        <taxon>Burkholderiales</taxon>
        <taxon>Piscinibacterium</taxon>
    </lineage>
</organism>
<accession>A0ABV7H2J4</accession>